<reference evidence="2 3" key="1">
    <citation type="journal article" date="2021" name="Commun. Biol.">
        <title>The genome of Shorea leprosula (Dipterocarpaceae) highlights the ecological relevance of drought in aseasonal tropical rainforests.</title>
        <authorList>
            <person name="Ng K.K.S."/>
            <person name="Kobayashi M.J."/>
            <person name="Fawcett J.A."/>
            <person name="Hatakeyama M."/>
            <person name="Paape T."/>
            <person name="Ng C.H."/>
            <person name="Ang C.C."/>
            <person name="Tnah L.H."/>
            <person name="Lee C.T."/>
            <person name="Nishiyama T."/>
            <person name="Sese J."/>
            <person name="O'Brien M.J."/>
            <person name="Copetti D."/>
            <person name="Mohd Noor M.I."/>
            <person name="Ong R.C."/>
            <person name="Putra M."/>
            <person name="Sireger I.Z."/>
            <person name="Indrioko S."/>
            <person name="Kosugi Y."/>
            <person name="Izuno A."/>
            <person name="Isagi Y."/>
            <person name="Lee S.L."/>
            <person name="Shimizu K.K."/>
        </authorList>
    </citation>
    <scope>NUCLEOTIDE SEQUENCE [LARGE SCALE GENOMIC DNA]</scope>
    <source>
        <strain evidence="2">214</strain>
    </source>
</reference>
<evidence type="ECO:0000256" key="1">
    <source>
        <dbReference type="SAM" id="MobiDB-lite"/>
    </source>
</evidence>
<feature type="region of interest" description="Disordered" evidence="1">
    <location>
        <begin position="1"/>
        <end position="26"/>
    </location>
</feature>
<dbReference type="PANTHER" id="PTHR33978">
    <property type="entry name" value="SERINE/THREONINE-KINASE"/>
    <property type="match status" value="1"/>
</dbReference>
<dbReference type="Proteomes" id="UP001054252">
    <property type="component" value="Unassembled WGS sequence"/>
</dbReference>
<comment type="caution">
    <text evidence="2">The sequence shown here is derived from an EMBL/GenBank/DDBJ whole genome shotgun (WGS) entry which is preliminary data.</text>
</comment>
<organism evidence="2 3">
    <name type="scientific">Rubroshorea leprosula</name>
    <dbReference type="NCBI Taxonomy" id="152421"/>
    <lineage>
        <taxon>Eukaryota</taxon>
        <taxon>Viridiplantae</taxon>
        <taxon>Streptophyta</taxon>
        <taxon>Embryophyta</taxon>
        <taxon>Tracheophyta</taxon>
        <taxon>Spermatophyta</taxon>
        <taxon>Magnoliopsida</taxon>
        <taxon>eudicotyledons</taxon>
        <taxon>Gunneridae</taxon>
        <taxon>Pentapetalae</taxon>
        <taxon>rosids</taxon>
        <taxon>malvids</taxon>
        <taxon>Malvales</taxon>
        <taxon>Dipterocarpaceae</taxon>
        <taxon>Rubroshorea</taxon>
    </lineage>
</organism>
<dbReference type="PANTHER" id="PTHR33978:SF4">
    <property type="entry name" value="SERINE_THREONINE-KINASE"/>
    <property type="match status" value="1"/>
</dbReference>
<keyword evidence="3" id="KW-1185">Reference proteome</keyword>
<gene>
    <name evidence="2" type="ORF">SLEP1_g47748</name>
</gene>
<accession>A0AAV5LT98</accession>
<feature type="region of interest" description="Disordered" evidence="1">
    <location>
        <begin position="64"/>
        <end position="83"/>
    </location>
</feature>
<evidence type="ECO:0000313" key="3">
    <source>
        <dbReference type="Proteomes" id="UP001054252"/>
    </source>
</evidence>
<name>A0AAV5LT98_9ROSI</name>
<evidence type="ECO:0000313" key="2">
    <source>
        <dbReference type="EMBL" id="GKV40074.1"/>
    </source>
</evidence>
<sequence length="167" mass="18922">MEKSERQNQTQFPGTNQKIQRPEQRKQHLLWDCGSTLYDSFELNSFQRQLDSAIHSRTMSMPHFSDARPPVPPSPPVSKKSSKISRSFQKLFKSMFKSKQNSGPLFRLRSNDDEYYVYDKSGALTTIPEVPEIDFSRPSPEINSLVSKTASERFTAQAAASIGISCA</sequence>
<proteinExistence type="predicted"/>
<feature type="compositionally biased region" description="Polar residues" evidence="1">
    <location>
        <begin position="7"/>
        <end position="19"/>
    </location>
</feature>
<dbReference type="AlphaFoldDB" id="A0AAV5LT98"/>
<dbReference type="EMBL" id="BPVZ01000138">
    <property type="protein sequence ID" value="GKV40074.1"/>
    <property type="molecule type" value="Genomic_DNA"/>
</dbReference>
<protein>
    <submittedName>
        <fullName evidence="2">Uncharacterized protein</fullName>
    </submittedName>
</protein>